<keyword evidence="2" id="KW-1185">Reference proteome</keyword>
<dbReference type="KEGG" id="sfc:Spiaf_1598"/>
<proteinExistence type="predicted"/>
<name>H9UJG3_SPIAZ</name>
<sequence>MSDRKQNAQKVIMMPPELAEYIKEESIKQHRTFSAQATVMLERARETMRSVEAGESQIDLDAIRRV</sequence>
<organism evidence="1 2">
    <name type="scientific">Spirochaeta africana (strain ATCC 700263 / DSM 8902 / Z-7692)</name>
    <dbReference type="NCBI Taxonomy" id="889378"/>
    <lineage>
        <taxon>Bacteria</taxon>
        <taxon>Pseudomonadati</taxon>
        <taxon>Spirochaetota</taxon>
        <taxon>Spirochaetia</taxon>
        <taxon>Spirochaetales</taxon>
        <taxon>Spirochaetaceae</taxon>
        <taxon>Spirochaeta</taxon>
    </lineage>
</organism>
<dbReference type="PATRIC" id="fig|889378.3.peg.1585"/>
<dbReference type="HOGENOM" id="CLU_2829047_0_0_12"/>
<dbReference type="AlphaFoldDB" id="H9UJG3"/>
<dbReference type="STRING" id="889378.Spiaf_1598"/>
<dbReference type="RefSeq" id="WP_014455639.1">
    <property type="nucleotide sequence ID" value="NC_017098.1"/>
</dbReference>
<dbReference type="Proteomes" id="UP000007383">
    <property type="component" value="Chromosome"/>
</dbReference>
<evidence type="ECO:0000313" key="1">
    <source>
        <dbReference type="EMBL" id="AFG37656.1"/>
    </source>
</evidence>
<protein>
    <submittedName>
        <fullName evidence="1">Uncharacterized protein</fullName>
    </submittedName>
</protein>
<accession>H9UJG3</accession>
<evidence type="ECO:0000313" key="2">
    <source>
        <dbReference type="Proteomes" id="UP000007383"/>
    </source>
</evidence>
<dbReference type="EMBL" id="CP003282">
    <property type="protein sequence ID" value="AFG37656.1"/>
    <property type="molecule type" value="Genomic_DNA"/>
</dbReference>
<reference evidence="2" key="1">
    <citation type="journal article" date="2013" name="Stand. Genomic Sci.">
        <title>Complete genome sequence of the halophilic bacterium Spirochaeta africana type strain (Z-7692(T)) from the alkaline Lake Magadi in the East African Rift.</title>
        <authorList>
            <person name="Liolos K."/>
            <person name="Abt B."/>
            <person name="Scheuner C."/>
            <person name="Teshima H."/>
            <person name="Held B."/>
            <person name="Lapidus A."/>
            <person name="Nolan M."/>
            <person name="Lucas S."/>
            <person name="Deshpande S."/>
            <person name="Cheng J.F."/>
            <person name="Tapia R."/>
            <person name="Goodwin L.A."/>
            <person name="Pitluck S."/>
            <person name="Pagani I."/>
            <person name="Ivanova N."/>
            <person name="Mavromatis K."/>
            <person name="Mikhailova N."/>
            <person name="Huntemann M."/>
            <person name="Pati A."/>
            <person name="Chen A."/>
            <person name="Palaniappan K."/>
            <person name="Land M."/>
            <person name="Rohde M."/>
            <person name="Tindall B.J."/>
            <person name="Detter J.C."/>
            <person name="Goker M."/>
            <person name="Bristow J."/>
            <person name="Eisen J.A."/>
            <person name="Markowitz V."/>
            <person name="Hugenholtz P."/>
            <person name="Woyke T."/>
            <person name="Klenk H.P."/>
            <person name="Kyrpides N.C."/>
        </authorList>
    </citation>
    <scope>NUCLEOTIDE SEQUENCE</scope>
    <source>
        <strain evidence="2">ATCC 700263 / DSM 8902 / Z-7692</strain>
    </source>
</reference>
<gene>
    <name evidence="1" type="ordered locus">Spiaf_1598</name>
</gene>